<gene>
    <name evidence="1" type="ORF">S12H4_45512</name>
</gene>
<accession>X1VMI4</accession>
<proteinExistence type="predicted"/>
<organism evidence="1">
    <name type="scientific">marine sediment metagenome</name>
    <dbReference type="NCBI Taxonomy" id="412755"/>
    <lineage>
        <taxon>unclassified sequences</taxon>
        <taxon>metagenomes</taxon>
        <taxon>ecological metagenomes</taxon>
    </lineage>
</organism>
<dbReference type="EMBL" id="BARW01028145">
    <property type="protein sequence ID" value="GAJ09745.1"/>
    <property type="molecule type" value="Genomic_DNA"/>
</dbReference>
<reference evidence="1" key="1">
    <citation type="journal article" date="2014" name="Front. Microbiol.">
        <title>High frequency of phylogenetically diverse reductive dehalogenase-homologous genes in deep subseafloor sedimentary metagenomes.</title>
        <authorList>
            <person name="Kawai M."/>
            <person name="Futagami T."/>
            <person name="Toyoda A."/>
            <person name="Takaki Y."/>
            <person name="Nishi S."/>
            <person name="Hori S."/>
            <person name="Arai W."/>
            <person name="Tsubouchi T."/>
            <person name="Morono Y."/>
            <person name="Uchiyama I."/>
            <person name="Ito T."/>
            <person name="Fujiyama A."/>
            <person name="Inagaki F."/>
            <person name="Takami H."/>
        </authorList>
    </citation>
    <scope>NUCLEOTIDE SEQUENCE</scope>
    <source>
        <strain evidence="1">Expedition CK06-06</strain>
    </source>
</reference>
<sequence>MRVFTVDMALNIGEVAPAVRADAGVNTPLYTPELLVGRVQIVQGAVELGLEMLGALLLG</sequence>
<protein>
    <submittedName>
        <fullName evidence="1">Uncharacterized protein</fullName>
    </submittedName>
</protein>
<name>X1VMI4_9ZZZZ</name>
<evidence type="ECO:0000313" key="1">
    <source>
        <dbReference type="EMBL" id="GAJ09745.1"/>
    </source>
</evidence>
<comment type="caution">
    <text evidence="1">The sequence shown here is derived from an EMBL/GenBank/DDBJ whole genome shotgun (WGS) entry which is preliminary data.</text>
</comment>
<dbReference type="AlphaFoldDB" id="X1VMI4"/>